<feature type="domain" description="Minimal CRISPR polymerase" evidence="1">
    <location>
        <begin position="3"/>
        <end position="115"/>
    </location>
</feature>
<comment type="caution">
    <text evidence="2">The sequence shown here is derived from an EMBL/GenBank/DDBJ whole genome shotgun (WGS) entry which is preliminary data.</text>
</comment>
<proteinExistence type="predicted"/>
<dbReference type="EMBL" id="JANUGX010000006">
    <property type="protein sequence ID" value="MCS0589033.1"/>
    <property type="molecule type" value="Genomic_DNA"/>
</dbReference>
<dbReference type="NCBIfam" id="NF033576">
    <property type="entry name" value="mCpol"/>
    <property type="match status" value="1"/>
</dbReference>
<keyword evidence="3" id="KW-1185">Reference proteome</keyword>
<gene>
    <name evidence="2" type="ORF">NX782_07430</name>
</gene>
<protein>
    <submittedName>
        <fullName evidence="2">MCpol domain-containing protein</fullName>
    </submittedName>
</protein>
<organism evidence="2 3">
    <name type="scientific">Massilia norwichensis</name>
    <dbReference type="NCBI Taxonomy" id="1442366"/>
    <lineage>
        <taxon>Bacteria</taxon>
        <taxon>Pseudomonadati</taxon>
        <taxon>Pseudomonadota</taxon>
        <taxon>Betaproteobacteria</taxon>
        <taxon>Burkholderiales</taxon>
        <taxon>Oxalobacteraceae</taxon>
        <taxon>Telluria group</taxon>
        <taxon>Massilia</taxon>
    </lineage>
</organism>
<accession>A0ABT2A4C6</accession>
<dbReference type="InterPro" id="IPR040942">
    <property type="entry name" value="Minimal_Cpol"/>
</dbReference>
<sequence length="120" mass="13328">MKFITIDGDDVGQKITSSYLRNDLASLLKINEIVNEKTNLIARFLESQGFVVIFCAADGVAGYTEKNELDQSFLYEKICDIGGKEITFSVGLGNDLREAYIALLSAKSDGKNRLHNFQDI</sequence>
<reference evidence="2 3" key="1">
    <citation type="submission" date="2022-08" db="EMBL/GenBank/DDBJ databases">
        <title>Reclassification of Massilia species as members of the genera Telluria, Duganella, Pseudoduganella, Mokoshia gen. nov. and Zemynaea gen. nov. using orthogonal and non-orthogonal genome-based approaches.</title>
        <authorList>
            <person name="Bowman J.P."/>
        </authorList>
    </citation>
    <scope>NUCLEOTIDE SEQUENCE [LARGE SCALE GENOMIC DNA]</scope>
    <source>
        <strain evidence="2 3">LMG 28164</strain>
    </source>
</reference>
<dbReference type="RefSeq" id="WP_258844799.1">
    <property type="nucleotide sequence ID" value="NZ_JANUGX010000006.1"/>
</dbReference>
<name>A0ABT2A4C6_9BURK</name>
<evidence type="ECO:0000313" key="2">
    <source>
        <dbReference type="EMBL" id="MCS0589033.1"/>
    </source>
</evidence>
<dbReference type="Proteomes" id="UP001205560">
    <property type="component" value="Unassembled WGS sequence"/>
</dbReference>
<evidence type="ECO:0000313" key="3">
    <source>
        <dbReference type="Proteomes" id="UP001205560"/>
    </source>
</evidence>
<evidence type="ECO:0000259" key="1">
    <source>
        <dbReference type="Pfam" id="PF18182"/>
    </source>
</evidence>
<dbReference type="Pfam" id="PF18182">
    <property type="entry name" value="mCpol"/>
    <property type="match status" value="1"/>
</dbReference>